<protein>
    <submittedName>
        <fullName evidence="1">Uncharacterized protein</fullName>
    </submittedName>
</protein>
<sequence>MCTSRRNSVRVKVSACCCSPLRTVTSWLRRSISNGPCRISPLGSSVTVLALRRSTAWMRATISAGLNGLAT</sequence>
<gene>
    <name evidence="1" type="ORF">G6F50_017708</name>
</gene>
<dbReference type="Proteomes" id="UP000740926">
    <property type="component" value="Unassembled WGS sequence"/>
</dbReference>
<name>A0A9P7BZX4_9FUNG</name>
<proteinExistence type="predicted"/>
<dbReference type="EMBL" id="JAANIU010013820">
    <property type="protein sequence ID" value="KAG1529864.1"/>
    <property type="molecule type" value="Genomic_DNA"/>
</dbReference>
<reference evidence="1 2" key="1">
    <citation type="journal article" date="2020" name="Microb. Genom.">
        <title>Genetic diversity of clinical and environmental Mucorales isolates obtained from an investigation of mucormycosis cases among solid organ transplant recipients.</title>
        <authorList>
            <person name="Nguyen M.H."/>
            <person name="Kaul D."/>
            <person name="Muto C."/>
            <person name="Cheng S.J."/>
            <person name="Richter R.A."/>
            <person name="Bruno V.M."/>
            <person name="Liu G."/>
            <person name="Beyhan S."/>
            <person name="Sundermann A.J."/>
            <person name="Mounaud S."/>
            <person name="Pasculle A.W."/>
            <person name="Nierman W.C."/>
            <person name="Driscoll E."/>
            <person name="Cumbie R."/>
            <person name="Clancy C.J."/>
            <person name="Dupont C.L."/>
        </authorList>
    </citation>
    <scope>NUCLEOTIDE SEQUENCE [LARGE SCALE GENOMIC DNA]</scope>
    <source>
        <strain evidence="1 2">GL24</strain>
    </source>
</reference>
<evidence type="ECO:0000313" key="1">
    <source>
        <dbReference type="EMBL" id="KAG1529864.1"/>
    </source>
</evidence>
<keyword evidence="2" id="KW-1185">Reference proteome</keyword>
<comment type="caution">
    <text evidence="1">The sequence shown here is derived from an EMBL/GenBank/DDBJ whole genome shotgun (WGS) entry which is preliminary data.</text>
</comment>
<evidence type="ECO:0000313" key="2">
    <source>
        <dbReference type="Proteomes" id="UP000740926"/>
    </source>
</evidence>
<dbReference type="AlphaFoldDB" id="A0A9P7BZX4"/>
<organism evidence="1 2">
    <name type="scientific">Rhizopus delemar</name>
    <dbReference type="NCBI Taxonomy" id="936053"/>
    <lineage>
        <taxon>Eukaryota</taxon>
        <taxon>Fungi</taxon>
        <taxon>Fungi incertae sedis</taxon>
        <taxon>Mucoromycota</taxon>
        <taxon>Mucoromycotina</taxon>
        <taxon>Mucoromycetes</taxon>
        <taxon>Mucorales</taxon>
        <taxon>Mucorineae</taxon>
        <taxon>Rhizopodaceae</taxon>
        <taxon>Rhizopus</taxon>
    </lineage>
</organism>
<accession>A0A9P7BZX4</accession>